<comment type="caution">
    <text evidence="7">The sequence shown here is derived from an EMBL/GenBank/DDBJ whole genome shotgun (WGS) entry which is preliminary data.</text>
</comment>
<reference evidence="7 8" key="1">
    <citation type="submission" date="2024-04" db="EMBL/GenBank/DDBJ databases">
        <title>Draft genome sequence of Thalassolituus maritimus NBRC 116585.</title>
        <authorList>
            <person name="Miyakawa T."/>
            <person name="Kusuya Y."/>
            <person name="Miura T."/>
        </authorList>
    </citation>
    <scope>NUCLEOTIDE SEQUENCE [LARGE SCALE GENOMIC DNA]</scope>
    <source>
        <strain evidence="7 8">5NW40-0001</strain>
    </source>
</reference>
<evidence type="ECO:0000313" key="8">
    <source>
        <dbReference type="Proteomes" id="UP001481413"/>
    </source>
</evidence>
<accession>A0ABP9ZVA7</accession>
<organism evidence="7 8">
    <name type="scientific">Thalassolituus maritimus</name>
    <dbReference type="NCBI Taxonomy" id="484498"/>
    <lineage>
        <taxon>Bacteria</taxon>
        <taxon>Pseudomonadati</taxon>
        <taxon>Pseudomonadota</taxon>
        <taxon>Gammaproteobacteria</taxon>
        <taxon>Oceanospirillales</taxon>
        <taxon>Oceanospirillaceae</taxon>
        <taxon>Thalassolituus</taxon>
    </lineage>
</organism>
<dbReference type="Gene3D" id="3.30.1060.10">
    <property type="entry name" value="Peptide methionine sulphoxide reductase MsrA"/>
    <property type="match status" value="1"/>
</dbReference>
<evidence type="ECO:0000256" key="5">
    <source>
        <dbReference type="HAMAP-Rule" id="MF_01401"/>
    </source>
</evidence>
<evidence type="ECO:0000313" key="7">
    <source>
        <dbReference type="EMBL" id="GAA6144079.1"/>
    </source>
</evidence>
<dbReference type="Pfam" id="PF01625">
    <property type="entry name" value="PMSR"/>
    <property type="match status" value="1"/>
</dbReference>
<dbReference type="PANTHER" id="PTHR42799:SF2">
    <property type="entry name" value="MITOCHONDRIAL PEPTIDE METHIONINE SULFOXIDE REDUCTASE"/>
    <property type="match status" value="1"/>
</dbReference>
<comment type="catalytic activity">
    <reaction evidence="4 5">
        <text>[thioredoxin]-disulfide + L-methionine + H2O = L-methionine (S)-S-oxide + [thioredoxin]-dithiol</text>
        <dbReference type="Rhea" id="RHEA:19993"/>
        <dbReference type="Rhea" id="RHEA-COMP:10698"/>
        <dbReference type="Rhea" id="RHEA-COMP:10700"/>
        <dbReference type="ChEBI" id="CHEBI:15377"/>
        <dbReference type="ChEBI" id="CHEBI:29950"/>
        <dbReference type="ChEBI" id="CHEBI:50058"/>
        <dbReference type="ChEBI" id="CHEBI:57844"/>
        <dbReference type="ChEBI" id="CHEBI:58772"/>
        <dbReference type="EC" id="1.8.4.11"/>
    </reaction>
</comment>
<comment type="similarity">
    <text evidence="1 5">Belongs to the MsrA Met sulfoxide reductase family.</text>
</comment>
<dbReference type="EMBL" id="BAABWH010000001">
    <property type="protein sequence ID" value="GAA6144079.1"/>
    <property type="molecule type" value="Genomic_DNA"/>
</dbReference>
<proteinExistence type="inferred from homology"/>
<feature type="active site" evidence="5">
    <location>
        <position position="53"/>
    </location>
</feature>
<evidence type="ECO:0000256" key="2">
    <source>
        <dbReference type="ARBA" id="ARBA00023002"/>
    </source>
</evidence>
<comment type="function">
    <text evidence="5">Has an important function as a repair enzyme for proteins that have been inactivated by oxidation. Catalyzes the reversible oxidation-reduction of methionine sulfoxide in proteins to methionine.</text>
</comment>
<dbReference type="Proteomes" id="UP001481413">
    <property type="component" value="Unassembled WGS sequence"/>
</dbReference>
<feature type="domain" description="Peptide methionine sulphoxide reductase MsrA" evidence="6">
    <location>
        <begin position="47"/>
        <end position="199"/>
    </location>
</feature>
<sequence>MWRPKMMQIPTPEEALPGRKDALSVEPEHFVNGRDIRGECPPGLQEILVGMGCFWGAERLFWQLPGVEVTSVGYGGGHTRNPTYDEVCSGHTGHTELVRIWFDPTVTSLDAILKVFWENHDPTQGMRQGNDIGTQYRSAIYTPDRASLETAVASRDRYQRSLSAASYPDITTELRSGVVYYLAETYHQQYLAKNPNGYCGLAGCQVSFPSS</sequence>
<protein>
    <recommendedName>
        <fullName evidence="5">Peptide methionine sulfoxide reductase MsrA</fullName>
        <shortName evidence="5">Protein-methionine-S-oxide reductase</shortName>
        <ecNumber evidence="5">1.8.4.11</ecNumber>
    </recommendedName>
    <alternativeName>
        <fullName evidence="5">Peptide-methionine (S)-S-oxide reductase</fullName>
        <shortName evidence="5">Peptide Met(O) reductase</shortName>
    </alternativeName>
</protein>
<dbReference type="InterPro" id="IPR050162">
    <property type="entry name" value="MsrA_MetSO_reductase"/>
</dbReference>
<dbReference type="RefSeq" id="WP_353293027.1">
    <property type="nucleotide sequence ID" value="NZ_BAABWH010000001.1"/>
</dbReference>
<dbReference type="HAMAP" id="MF_01401">
    <property type="entry name" value="MsrA"/>
    <property type="match status" value="1"/>
</dbReference>
<dbReference type="InterPro" id="IPR002569">
    <property type="entry name" value="Met_Sox_Rdtase_MsrA_dom"/>
</dbReference>
<evidence type="ECO:0000256" key="4">
    <source>
        <dbReference type="ARBA" id="ARBA00048782"/>
    </source>
</evidence>
<name>A0ABP9ZVA7_9GAMM</name>
<dbReference type="InterPro" id="IPR036509">
    <property type="entry name" value="Met_Sox_Rdtase_MsrA_sf"/>
</dbReference>
<dbReference type="NCBIfam" id="TIGR00401">
    <property type="entry name" value="msrA"/>
    <property type="match status" value="1"/>
</dbReference>
<evidence type="ECO:0000256" key="3">
    <source>
        <dbReference type="ARBA" id="ARBA00047806"/>
    </source>
</evidence>
<comment type="catalytic activity">
    <reaction evidence="3 5">
        <text>L-methionyl-[protein] + [thioredoxin]-disulfide + H2O = L-methionyl-(S)-S-oxide-[protein] + [thioredoxin]-dithiol</text>
        <dbReference type="Rhea" id="RHEA:14217"/>
        <dbReference type="Rhea" id="RHEA-COMP:10698"/>
        <dbReference type="Rhea" id="RHEA-COMP:10700"/>
        <dbReference type="Rhea" id="RHEA-COMP:12313"/>
        <dbReference type="Rhea" id="RHEA-COMP:12315"/>
        <dbReference type="ChEBI" id="CHEBI:15377"/>
        <dbReference type="ChEBI" id="CHEBI:16044"/>
        <dbReference type="ChEBI" id="CHEBI:29950"/>
        <dbReference type="ChEBI" id="CHEBI:44120"/>
        <dbReference type="ChEBI" id="CHEBI:50058"/>
        <dbReference type="EC" id="1.8.4.11"/>
    </reaction>
</comment>
<dbReference type="EC" id="1.8.4.11" evidence="5"/>
<dbReference type="SUPFAM" id="SSF55068">
    <property type="entry name" value="Peptide methionine sulfoxide reductase"/>
    <property type="match status" value="1"/>
</dbReference>
<gene>
    <name evidence="5 7" type="primary">msrA</name>
    <name evidence="7" type="ORF">NBRC116585_01960</name>
</gene>
<dbReference type="PANTHER" id="PTHR42799">
    <property type="entry name" value="MITOCHONDRIAL PEPTIDE METHIONINE SULFOXIDE REDUCTASE"/>
    <property type="match status" value="1"/>
</dbReference>
<evidence type="ECO:0000259" key="6">
    <source>
        <dbReference type="Pfam" id="PF01625"/>
    </source>
</evidence>
<keyword evidence="8" id="KW-1185">Reference proteome</keyword>
<evidence type="ECO:0000256" key="1">
    <source>
        <dbReference type="ARBA" id="ARBA00005591"/>
    </source>
</evidence>
<keyword evidence="2 5" id="KW-0560">Oxidoreductase</keyword>